<comment type="caution">
    <text evidence="2">The sequence shown here is derived from an EMBL/GenBank/DDBJ whole genome shotgun (WGS) entry which is preliminary data.</text>
</comment>
<evidence type="ECO:0000313" key="3">
    <source>
        <dbReference type="Proteomes" id="UP000886998"/>
    </source>
</evidence>
<dbReference type="GO" id="GO:0005509">
    <property type="term" value="F:calcium ion binding"/>
    <property type="evidence" value="ECO:0007669"/>
    <property type="project" value="InterPro"/>
</dbReference>
<evidence type="ECO:0000259" key="1">
    <source>
        <dbReference type="PROSITE" id="PS50222"/>
    </source>
</evidence>
<feature type="domain" description="EF-hand" evidence="1">
    <location>
        <begin position="33"/>
        <end position="68"/>
    </location>
</feature>
<accession>A0A8X6Y8Y2</accession>
<dbReference type="Proteomes" id="UP000886998">
    <property type="component" value="Unassembled WGS sequence"/>
</dbReference>
<dbReference type="PANTHER" id="PTHR16213:SF78">
    <property type="entry name" value="SELENOPROTEIN N"/>
    <property type="match status" value="1"/>
</dbReference>
<dbReference type="GO" id="GO:0005789">
    <property type="term" value="C:endoplasmic reticulum membrane"/>
    <property type="evidence" value="ECO:0007669"/>
    <property type="project" value="TreeGrafter"/>
</dbReference>
<dbReference type="OrthoDB" id="10062435at2759"/>
<gene>
    <name evidence="2" type="primary">selenon</name>
    <name evidence="2" type="ORF">TNIN_364861</name>
</gene>
<dbReference type="InterPro" id="IPR018247">
    <property type="entry name" value="EF_Hand_1_Ca_BS"/>
</dbReference>
<dbReference type="PROSITE" id="PS00018">
    <property type="entry name" value="EF_HAND_1"/>
    <property type="match status" value="1"/>
</dbReference>
<protein>
    <submittedName>
        <fullName evidence="2">Selenoprotein N</fullName>
    </submittedName>
</protein>
<dbReference type="EMBL" id="BMAV01016980">
    <property type="protein sequence ID" value="GFY68306.1"/>
    <property type="molecule type" value="Genomic_DNA"/>
</dbReference>
<dbReference type="InterPro" id="IPR002048">
    <property type="entry name" value="EF_hand_dom"/>
</dbReference>
<dbReference type="PROSITE" id="PS50222">
    <property type="entry name" value="EF_HAND_2"/>
    <property type="match status" value="1"/>
</dbReference>
<dbReference type="AlphaFoldDB" id="A0A8X6Y8Y2"/>
<sequence>MKYVILCILISIIAYWYLNDIFTSEEEFYKVRDVTNNIQNIFKELDKDENGVLNEDEFSDLKNSYSILQKDIYGTQSKYAVQEFPYFSIQFGEQVVNIDVNFKPLLLSSLAKNVSDIEEEKNSMLGLLNWKAPYKEKHPFGAKSFSPFLPTKEDIQPGFTWWIVEPNNDKYSPPLSNERYYPPQVPSNLLVIHALLSLFHPHPFLWTRFQPQGTVAILRAIDDNFYDIIFRIHAEYQLNKPPLHPFWFTPSQFQGRLIINKDSSVVKFFHMEVPDTKLNVDMEWLNGPSEDSMEVDIGYIPQMSLISSAISVPRDNERGANQKLHDIKWHAEISVEEALNSLELQFFPFKKVKYYRRTLRETALASPPILEILNTHFISFWSIVEDLKEIIKENSDSAASFFARVCLHNYDFPVESIIFTPNGSVIHRININALLGLVDEQESFFEIRDPVEKNYQEFLENALLMSKAIKVDLEKSSN</sequence>
<reference evidence="2" key="1">
    <citation type="submission" date="2020-08" db="EMBL/GenBank/DDBJ databases">
        <title>Multicomponent nature underlies the extraordinary mechanical properties of spider dragline silk.</title>
        <authorList>
            <person name="Kono N."/>
            <person name="Nakamura H."/>
            <person name="Mori M."/>
            <person name="Yoshida Y."/>
            <person name="Ohtoshi R."/>
            <person name="Malay A.D."/>
            <person name="Moran D.A.P."/>
            <person name="Tomita M."/>
            <person name="Numata K."/>
            <person name="Arakawa K."/>
        </authorList>
    </citation>
    <scope>NUCLEOTIDE SEQUENCE</scope>
</reference>
<proteinExistence type="predicted"/>
<evidence type="ECO:0000313" key="2">
    <source>
        <dbReference type="EMBL" id="GFY68306.1"/>
    </source>
</evidence>
<keyword evidence="3" id="KW-1185">Reference proteome</keyword>
<dbReference type="PANTHER" id="PTHR16213">
    <property type="entry name" value="SELENOPROTEIN N"/>
    <property type="match status" value="1"/>
</dbReference>
<organism evidence="2 3">
    <name type="scientific">Trichonephila inaurata madagascariensis</name>
    <dbReference type="NCBI Taxonomy" id="2747483"/>
    <lineage>
        <taxon>Eukaryota</taxon>
        <taxon>Metazoa</taxon>
        <taxon>Ecdysozoa</taxon>
        <taxon>Arthropoda</taxon>
        <taxon>Chelicerata</taxon>
        <taxon>Arachnida</taxon>
        <taxon>Araneae</taxon>
        <taxon>Araneomorphae</taxon>
        <taxon>Entelegynae</taxon>
        <taxon>Araneoidea</taxon>
        <taxon>Nephilidae</taxon>
        <taxon>Trichonephila</taxon>
        <taxon>Trichonephila inaurata</taxon>
    </lineage>
</organism>
<name>A0A8X6Y8Y2_9ARAC</name>
<dbReference type="GO" id="GO:0055074">
    <property type="term" value="P:calcium ion homeostasis"/>
    <property type="evidence" value="ECO:0007669"/>
    <property type="project" value="TreeGrafter"/>
</dbReference>